<dbReference type="SMART" id="SM00507">
    <property type="entry name" value="HNHc"/>
    <property type="match status" value="1"/>
</dbReference>
<dbReference type="InterPro" id="IPR003615">
    <property type="entry name" value="HNH_nuc"/>
</dbReference>
<sequence>MLCVAPLADERASSRDQQWFMIRRNSDSRRPMANLRKEQLLGKVLDAMREGGWLPSVLEGTHPYLIQAVHQEHFVFRIRLYIWNCTHGGTNRAADEYRIQFTDAPVARWGELTLVLGWHDEAGVFVGWDVAAHDGRTAYSSSAQVKESTLQAAHDRAFAMQEKGNEIVVAFQPAFFVDYALGLTSLHQSVGAYGDQALLNQLDQVDDTALAQVRDETRRVVIQQIARRYRASHFRGTVLSAYGHRCAFCGIQLGLLDAAHIVPVFSPGSSDEVNNGIALCKTHHHAYDSNLVAFDVDYRILVNEPRMTQLWQRGEGGGTQEFRAALSQYVILPADPRNYPGRLYIERSLEVRQWDL</sequence>
<reference evidence="2 3" key="1">
    <citation type="submission" date="2018-03" db="EMBL/GenBank/DDBJ databases">
        <title>Whole genome analyses suggest that Burkholderia sensu lato contains two further novel genera in the rhizoxinica-symbiotica group Mycetohabitans gen. nov., and Trinickia gen. nov.: implications for the evolution of diazotrophy and nodulation in the Burkholderiaceae.</title>
        <authorList>
            <person name="Estrada De Los Santos P."/>
            <person name="Palmer M."/>
            <person name="Chavez-Ramirez B."/>
            <person name="Steenkamp E.T."/>
            <person name="Hirsch A.M."/>
            <person name="Manyaka P."/>
            <person name="Maluk M."/>
            <person name="Lafos M."/>
            <person name="Crook M."/>
            <person name="Gross E."/>
            <person name="Simon M.F."/>
            <person name="Bueno Dos Reis Junior F."/>
            <person name="Poole P.S."/>
            <person name="Venter S.N."/>
            <person name="James E.K."/>
        </authorList>
    </citation>
    <scope>NUCLEOTIDE SEQUENCE [LARGE SCALE GENOMIC DNA]</scope>
    <source>
        <strain evidence="2 3">JPY-366</strain>
    </source>
</reference>
<dbReference type="Pfam" id="PF13391">
    <property type="entry name" value="HNH_2"/>
    <property type="match status" value="1"/>
</dbReference>
<dbReference type="Proteomes" id="UP000240638">
    <property type="component" value="Unassembled WGS sequence"/>
</dbReference>
<dbReference type="AlphaFoldDB" id="A0A2T3XYN5"/>
<evidence type="ECO:0000313" key="2">
    <source>
        <dbReference type="EMBL" id="PTB21625.1"/>
    </source>
</evidence>
<name>A0A2T3XYN5_9BURK</name>
<dbReference type="Gene3D" id="1.10.30.50">
    <property type="match status" value="1"/>
</dbReference>
<dbReference type="InterPro" id="IPR046894">
    <property type="entry name" value="MTaX1"/>
</dbReference>
<proteinExistence type="predicted"/>
<dbReference type="Pfam" id="PF20296">
    <property type="entry name" value="MTaX1"/>
    <property type="match status" value="1"/>
</dbReference>
<organism evidence="2 3">
    <name type="scientific">Trinickia symbiotica</name>
    <dbReference type="NCBI Taxonomy" id="863227"/>
    <lineage>
        <taxon>Bacteria</taxon>
        <taxon>Pseudomonadati</taxon>
        <taxon>Pseudomonadota</taxon>
        <taxon>Betaproteobacteria</taxon>
        <taxon>Burkholderiales</taxon>
        <taxon>Burkholderiaceae</taxon>
        <taxon>Trinickia</taxon>
    </lineage>
</organism>
<dbReference type="EMBL" id="PYUC01000003">
    <property type="protein sequence ID" value="PTB21625.1"/>
    <property type="molecule type" value="Genomic_DNA"/>
</dbReference>
<evidence type="ECO:0000259" key="1">
    <source>
        <dbReference type="SMART" id="SM00507"/>
    </source>
</evidence>
<feature type="domain" description="HNH nuclease" evidence="1">
    <location>
        <begin position="233"/>
        <end position="285"/>
    </location>
</feature>
<protein>
    <recommendedName>
        <fullName evidence="1">HNH nuclease domain-containing protein</fullName>
    </recommendedName>
</protein>
<comment type="caution">
    <text evidence="2">The sequence shown here is derived from an EMBL/GenBank/DDBJ whole genome shotgun (WGS) entry which is preliminary data.</text>
</comment>
<evidence type="ECO:0000313" key="3">
    <source>
        <dbReference type="Proteomes" id="UP000240638"/>
    </source>
</evidence>
<gene>
    <name evidence="2" type="ORF">C9I57_08330</name>
</gene>
<accession>A0A2T3XYN5</accession>